<dbReference type="InterPro" id="IPR017583">
    <property type="entry name" value="Tagatose/fructose_Pkinase"/>
</dbReference>
<evidence type="ECO:0000313" key="9">
    <source>
        <dbReference type="Proteomes" id="UP001213680"/>
    </source>
</evidence>
<comment type="similarity">
    <text evidence="1">Belongs to the carbohydrate kinase pfkB family.</text>
</comment>
<evidence type="ECO:0000256" key="1">
    <source>
        <dbReference type="ARBA" id="ARBA00005380"/>
    </source>
</evidence>
<evidence type="ECO:0000256" key="2">
    <source>
        <dbReference type="ARBA" id="ARBA00022679"/>
    </source>
</evidence>
<dbReference type="SUPFAM" id="SSF53613">
    <property type="entry name" value="Ribokinase-like"/>
    <property type="match status" value="1"/>
</dbReference>
<dbReference type="Pfam" id="PF00294">
    <property type="entry name" value="PfkB"/>
    <property type="match status" value="1"/>
</dbReference>
<comment type="catalytic activity">
    <reaction evidence="6">
        <text>D-tagatofuranose 6-phosphate + ATP = D-tagatofuranose 1,6-bisphosphate + ADP + H(+)</text>
        <dbReference type="Rhea" id="RHEA:12420"/>
        <dbReference type="ChEBI" id="CHEBI:15378"/>
        <dbReference type="ChEBI" id="CHEBI:30616"/>
        <dbReference type="ChEBI" id="CHEBI:58694"/>
        <dbReference type="ChEBI" id="CHEBI:58695"/>
        <dbReference type="ChEBI" id="CHEBI:456216"/>
        <dbReference type="EC" id="2.7.1.144"/>
    </reaction>
</comment>
<dbReference type="InterPro" id="IPR011611">
    <property type="entry name" value="PfkB_dom"/>
</dbReference>
<dbReference type="PIRSF" id="PIRSF000535">
    <property type="entry name" value="1PFK/6PFK/LacC"/>
    <property type="match status" value="1"/>
</dbReference>
<dbReference type="EC" id="2.7.1.144" evidence="6"/>
<comment type="pathway">
    <text evidence="6">Carbohydrate metabolism; D-tagatose 6-phosphate degradation; D-glyceraldehyde 3-phosphate and glycerone phosphate from D-tagatose 6-phosphate: step 1/2.</text>
</comment>
<dbReference type="NCBIfam" id="TIGR03168">
    <property type="entry name" value="1-PFK"/>
    <property type="match status" value="1"/>
</dbReference>
<feature type="domain" description="Carbohydrate kinase PfkB" evidence="7">
    <location>
        <begin position="15"/>
        <end position="283"/>
    </location>
</feature>
<keyword evidence="3 6" id="KW-0547">Nucleotide-binding</keyword>
<evidence type="ECO:0000313" key="8">
    <source>
        <dbReference type="EMBL" id="WDH75303.1"/>
    </source>
</evidence>
<keyword evidence="5 6" id="KW-0067">ATP-binding</keyword>
<evidence type="ECO:0000256" key="3">
    <source>
        <dbReference type="ARBA" id="ARBA00022741"/>
    </source>
</evidence>
<evidence type="ECO:0000259" key="7">
    <source>
        <dbReference type="Pfam" id="PF00294"/>
    </source>
</evidence>
<keyword evidence="6" id="KW-0423">Lactose metabolism</keyword>
<dbReference type="InterPro" id="IPR029056">
    <property type="entry name" value="Ribokinase-like"/>
</dbReference>
<sequence>MILTITLNPAIDVRYDMSQLQLNGTNRTDAPHRTAGGKGLNVTRVIHQLEESVVATGIVGGESGEWITSTLTQQGIRHAFYHVSGNTRTCLAFLHEGNQTEVLESGPHVSPEEWEGFKQHVDTLLPEVSLIVASGSLPKGVPVSAYRELIELAGQYGKKVILDTSGEALREGLAAHSLLVKPNEEELKSLDPDAPIEHTLNQIGDMSDWVIHSKGKRGADAIVHGQRYVIDVPNVTAVNAVGSGDAMIAGLAVGMVRRQSVEETLRLGSATGTLNALEEGTGSINCAHLEDMLSKIRVTRLSPISSS</sequence>
<evidence type="ECO:0000256" key="5">
    <source>
        <dbReference type="ARBA" id="ARBA00022840"/>
    </source>
</evidence>
<gene>
    <name evidence="8" type="ORF">PTI97_10785</name>
</gene>
<name>A0ABY7WZQ6_9BACL</name>
<dbReference type="RefSeq" id="WP_274356475.1">
    <property type="nucleotide sequence ID" value="NZ_CP118099.1"/>
</dbReference>
<keyword evidence="4" id="KW-0418">Kinase</keyword>
<comment type="similarity">
    <text evidence="6">Belongs to the carbohydrate kinase PfkB family. LacC subfamily.</text>
</comment>
<reference evidence="8 9" key="1">
    <citation type="submission" date="2023-02" db="EMBL/GenBank/DDBJ databases">
        <title>A bacterium isolated from plastisphere.</title>
        <authorList>
            <person name="Sun Y."/>
        </authorList>
    </citation>
    <scope>NUCLEOTIDE SEQUENCE [LARGE SCALE GENOMIC DNA]</scope>
    <source>
        <strain evidence="9">a-1</strain>
    </source>
</reference>
<protein>
    <recommendedName>
        <fullName evidence="6">Tagatose-6-phosphate kinase</fullName>
        <ecNumber evidence="6">2.7.1.144</ecNumber>
    </recommendedName>
</protein>
<dbReference type="EMBL" id="CP118099">
    <property type="protein sequence ID" value="WDH75303.1"/>
    <property type="molecule type" value="Genomic_DNA"/>
</dbReference>
<accession>A0ABY7WZQ6</accession>
<dbReference type="PANTHER" id="PTHR46566">
    <property type="entry name" value="1-PHOSPHOFRUCTOKINASE-RELATED"/>
    <property type="match status" value="1"/>
</dbReference>
<dbReference type="CDD" id="cd01164">
    <property type="entry name" value="FruK_PfkB_like"/>
    <property type="match status" value="1"/>
</dbReference>
<organism evidence="8 9">
    <name type="scientific">Exiguobacterium marinum</name>
    <dbReference type="NCBI Taxonomy" id="273528"/>
    <lineage>
        <taxon>Bacteria</taxon>
        <taxon>Bacillati</taxon>
        <taxon>Bacillota</taxon>
        <taxon>Bacilli</taxon>
        <taxon>Bacillales</taxon>
        <taxon>Bacillales Family XII. Incertae Sedis</taxon>
        <taxon>Exiguobacterium</taxon>
    </lineage>
</organism>
<proteinExistence type="inferred from homology"/>
<evidence type="ECO:0000256" key="4">
    <source>
        <dbReference type="ARBA" id="ARBA00022777"/>
    </source>
</evidence>
<keyword evidence="2 6" id="KW-0808">Transferase</keyword>
<dbReference type="PANTHER" id="PTHR46566:SF5">
    <property type="entry name" value="1-PHOSPHOFRUCTOKINASE"/>
    <property type="match status" value="1"/>
</dbReference>
<evidence type="ECO:0000256" key="6">
    <source>
        <dbReference type="PIRNR" id="PIRNR000535"/>
    </source>
</evidence>
<dbReference type="Gene3D" id="3.40.1190.20">
    <property type="match status" value="1"/>
</dbReference>
<keyword evidence="9" id="KW-1185">Reference proteome</keyword>
<dbReference type="Proteomes" id="UP001213680">
    <property type="component" value="Chromosome"/>
</dbReference>